<name>A0A9P6M786_MORAP</name>
<protein>
    <submittedName>
        <fullName evidence="2">Uncharacterized protein</fullName>
    </submittedName>
</protein>
<keyword evidence="3" id="KW-1185">Reference proteome</keyword>
<dbReference type="EMBL" id="JAAAHY010000014">
    <property type="protein sequence ID" value="KAF9968606.1"/>
    <property type="molecule type" value="Genomic_DNA"/>
</dbReference>
<accession>A0A9P6M786</accession>
<feature type="compositionally biased region" description="Pro residues" evidence="1">
    <location>
        <begin position="1"/>
        <end position="15"/>
    </location>
</feature>
<evidence type="ECO:0000313" key="2">
    <source>
        <dbReference type="EMBL" id="KAF9968606.1"/>
    </source>
</evidence>
<sequence>MTSTIPPPSSGPGPGPSMGGATSSPAGSNSSGSGGSNNSSSAPSTLQVRTLHPQVHYIFENDPLESDILESVPKSRSITLDFDPRTGTIGNVESFLTHLQVMDVKLVPFQATLPSLSTSSSSTSLNSMMRHHAGTGGEGEDKAQAGMAGGGGGGGGVGKDWTLVINAVEVDGKDLDSESEMLEQSMLSSFDTDMGSEDPLVYSDALLKSFQTRNMLVRKVIDYTTSSSSAGAATTPQ</sequence>
<feature type="compositionally biased region" description="Low complexity" evidence="1">
    <location>
        <begin position="19"/>
        <end position="45"/>
    </location>
</feature>
<evidence type="ECO:0000313" key="3">
    <source>
        <dbReference type="Proteomes" id="UP000738359"/>
    </source>
</evidence>
<evidence type="ECO:0000256" key="1">
    <source>
        <dbReference type="SAM" id="MobiDB-lite"/>
    </source>
</evidence>
<comment type="caution">
    <text evidence="2">The sequence shown here is derived from an EMBL/GenBank/DDBJ whole genome shotgun (WGS) entry which is preliminary data.</text>
</comment>
<dbReference type="Proteomes" id="UP000738359">
    <property type="component" value="Unassembled WGS sequence"/>
</dbReference>
<feature type="compositionally biased region" description="Low complexity" evidence="1">
    <location>
        <begin position="116"/>
        <end position="127"/>
    </location>
</feature>
<organism evidence="2 3">
    <name type="scientific">Mortierella alpina</name>
    <name type="common">Oleaginous fungus</name>
    <name type="synonym">Mortierella renispora</name>
    <dbReference type="NCBI Taxonomy" id="64518"/>
    <lineage>
        <taxon>Eukaryota</taxon>
        <taxon>Fungi</taxon>
        <taxon>Fungi incertae sedis</taxon>
        <taxon>Mucoromycota</taxon>
        <taxon>Mortierellomycotina</taxon>
        <taxon>Mortierellomycetes</taxon>
        <taxon>Mortierellales</taxon>
        <taxon>Mortierellaceae</taxon>
        <taxon>Mortierella</taxon>
    </lineage>
</organism>
<gene>
    <name evidence="2" type="ORF">BGZ70_001736</name>
</gene>
<feature type="region of interest" description="Disordered" evidence="1">
    <location>
        <begin position="1"/>
        <end position="47"/>
    </location>
</feature>
<reference evidence="2" key="1">
    <citation type="journal article" date="2020" name="Fungal Divers.">
        <title>Resolving the Mortierellaceae phylogeny through synthesis of multi-gene phylogenetics and phylogenomics.</title>
        <authorList>
            <person name="Vandepol N."/>
            <person name="Liber J."/>
            <person name="Desiro A."/>
            <person name="Na H."/>
            <person name="Kennedy M."/>
            <person name="Barry K."/>
            <person name="Grigoriev I.V."/>
            <person name="Miller A.N."/>
            <person name="O'Donnell K."/>
            <person name="Stajich J.E."/>
            <person name="Bonito G."/>
        </authorList>
    </citation>
    <scope>NUCLEOTIDE SEQUENCE</scope>
    <source>
        <strain evidence="2">CK1249</strain>
    </source>
</reference>
<feature type="region of interest" description="Disordered" evidence="1">
    <location>
        <begin position="116"/>
        <end position="142"/>
    </location>
</feature>
<proteinExistence type="predicted"/>
<dbReference type="OrthoDB" id="2447897at2759"/>
<dbReference type="AlphaFoldDB" id="A0A9P6M786"/>